<dbReference type="Gene3D" id="3.20.20.140">
    <property type="entry name" value="Metal-dependent hydrolases"/>
    <property type="match status" value="1"/>
</dbReference>
<dbReference type="GO" id="GO:0016814">
    <property type="term" value="F:hydrolase activity, acting on carbon-nitrogen (but not peptide) bonds, in cyclic amidines"/>
    <property type="evidence" value="ECO:0007669"/>
    <property type="project" value="UniProtKB-ARBA"/>
</dbReference>
<proteinExistence type="inferred from homology"/>
<evidence type="ECO:0000256" key="1">
    <source>
        <dbReference type="ARBA" id="ARBA00001947"/>
    </source>
</evidence>
<comment type="cofactor">
    <cofactor evidence="1">
        <name>Zn(2+)</name>
        <dbReference type="ChEBI" id="CHEBI:29105"/>
    </cofactor>
</comment>
<dbReference type="PANTHER" id="PTHR43114:SF6">
    <property type="entry name" value="ADENINE DEAMINASE"/>
    <property type="match status" value="1"/>
</dbReference>
<dbReference type="AlphaFoldDB" id="A0A8J7KSJ0"/>
<dbReference type="SUPFAM" id="SSF51556">
    <property type="entry name" value="Metallo-dependent hydrolases"/>
    <property type="match status" value="1"/>
</dbReference>
<dbReference type="InterPro" id="IPR006330">
    <property type="entry name" value="Ado/ade_deaminase"/>
</dbReference>
<dbReference type="NCBIfam" id="TIGR01430">
    <property type="entry name" value="aden_deam"/>
    <property type="match status" value="1"/>
</dbReference>
<evidence type="ECO:0000259" key="6">
    <source>
        <dbReference type="Pfam" id="PF00962"/>
    </source>
</evidence>
<evidence type="ECO:0000256" key="3">
    <source>
        <dbReference type="ARBA" id="ARBA00022723"/>
    </source>
</evidence>
<evidence type="ECO:0000256" key="5">
    <source>
        <dbReference type="ARBA" id="ARBA00022833"/>
    </source>
</evidence>
<keyword evidence="8" id="KW-1185">Reference proteome</keyword>
<dbReference type="InterPro" id="IPR006650">
    <property type="entry name" value="A/AMP_deam_AS"/>
</dbReference>
<dbReference type="GO" id="GO:0046872">
    <property type="term" value="F:metal ion binding"/>
    <property type="evidence" value="ECO:0007669"/>
    <property type="project" value="UniProtKB-KW"/>
</dbReference>
<dbReference type="Pfam" id="PF00962">
    <property type="entry name" value="A_deaminase"/>
    <property type="match status" value="1"/>
</dbReference>
<dbReference type="InterPro" id="IPR032466">
    <property type="entry name" value="Metal_Hydrolase"/>
</dbReference>
<dbReference type="InterPro" id="IPR001365">
    <property type="entry name" value="A_deaminase_dom"/>
</dbReference>
<protein>
    <submittedName>
        <fullName evidence="7">Aminodeoxyfutalosine deaminase</fullName>
        <ecNumber evidence="7">3.5.4.40</ecNumber>
    </submittedName>
</protein>
<dbReference type="EMBL" id="JADOUF010000001">
    <property type="protein sequence ID" value="MBG6139692.1"/>
    <property type="molecule type" value="Genomic_DNA"/>
</dbReference>
<feature type="domain" description="Adenosine deaminase" evidence="6">
    <location>
        <begin position="4"/>
        <end position="296"/>
    </location>
</feature>
<gene>
    <name evidence="7" type="ORF">IW245_005886</name>
</gene>
<accession>A0A8J7KSJ0</accession>
<dbReference type="RefSeq" id="WP_197006321.1">
    <property type="nucleotide sequence ID" value="NZ_BONS01000006.1"/>
</dbReference>
<evidence type="ECO:0000256" key="4">
    <source>
        <dbReference type="ARBA" id="ARBA00022801"/>
    </source>
</evidence>
<evidence type="ECO:0000313" key="8">
    <source>
        <dbReference type="Proteomes" id="UP000622552"/>
    </source>
</evidence>
<sequence>MTTPKIELHVHLEGTVRAQTLLDIARRNDMPLPADTVEGLASLYQFTDFEHFIRTWILTTNCLRRAEDFRQIVVDYAREAASFGVVYMEGIFSPAERVQNGIRWSEMFIGYTEGAVEARERYGVEIRFTPDLYRSMTDFELAEECARQCVRYADDGIVGMGVGGKEQGLSLLPFRRAAQIVQEAGLGFVPHAGESAGPESIIEALALDPHRIRHGIRAVEDPAVLKEIADRGIVLDVCPVSNLRTRVVPTLEEHPLPQLVAAGIQCSISTDDPAMFDTDLGRDYEAAATLGYTAEQAYAAGVAGALDFTGA</sequence>
<dbReference type="Proteomes" id="UP000622552">
    <property type="component" value="Unassembled WGS sequence"/>
</dbReference>
<evidence type="ECO:0000256" key="2">
    <source>
        <dbReference type="ARBA" id="ARBA00006676"/>
    </source>
</evidence>
<dbReference type="GO" id="GO:0019239">
    <property type="term" value="F:deaminase activity"/>
    <property type="evidence" value="ECO:0007669"/>
    <property type="project" value="InterPro"/>
</dbReference>
<dbReference type="PROSITE" id="PS00485">
    <property type="entry name" value="A_DEAMINASE"/>
    <property type="match status" value="1"/>
</dbReference>
<comment type="caution">
    <text evidence="7">The sequence shown here is derived from an EMBL/GenBank/DDBJ whole genome shotgun (WGS) entry which is preliminary data.</text>
</comment>
<keyword evidence="5" id="KW-0862">Zinc</keyword>
<organism evidence="7 8">
    <name type="scientific">Longispora fulva</name>
    <dbReference type="NCBI Taxonomy" id="619741"/>
    <lineage>
        <taxon>Bacteria</taxon>
        <taxon>Bacillati</taxon>
        <taxon>Actinomycetota</taxon>
        <taxon>Actinomycetes</taxon>
        <taxon>Micromonosporales</taxon>
        <taxon>Micromonosporaceae</taxon>
        <taxon>Longispora</taxon>
    </lineage>
</organism>
<comment type="similarity">
    <text evidence="2">Belongs to the metallo-dependent hydrolases superfamily. Adenosine and AMP deaminases family.</text>
</comment>
<evidence type="ECO:0000313" key="7">
    <source>
        <dbReference type="EMBL" id="MBG6139692.1"/>
    </source>
</evidence>
<dbReference type="GO" id="GO:0009168">
    <property type="term" value="P:purine ribonucleoside monophosphate biosynthetic process"/>
    <property type="evidence" value="ECO:0007669"/>
    <property type="project" value="InterPro"/>
</dbReference>
<keyword evidence="3" id="KW-0479">Metal-binding</keyword>
<keyword evidence="4 7" id="KW-0378">Hydrolase</keyword>
<reference evidence="7" key="1">
    <citation type="submission" date="2020-11" db="EMBL/GenBank/DDBJ databases">
        <title>Sequencing the genomes of 1000 actinobacteria strains.</title>
        <authorList>
            <person name="Klenk H.-P."/>
        </authorList>
    </citation>
    <scope>NUCLEOTIDE SEQUENCE</scope>
    <source>
        <strain evidence="7">DSM 45356</strain>
    </source>
</reference>
<name>A0A8J7KSJ0_9ACTN</name>
<dbReference type="PANTHER" id="PTHR43114">
    <property type="entry name" value="ADENINE DEAMINASE"/>
    <property type="match status" value="1"/>
</dbReference>
<dbReference type="EC" id="3.5.4.40" evidence="7"/>